<feature type="transmembrane region" description="Helical" evidence="9">
    <location>
        <begin position="797"/>
        <end position="816"/>
    </location>
</feature>
<evidence type="ECO:0000256" key="2">
    <source>
        <dbReference type="ARBA" id="ARBA00006618"/>
    </source>
</evidence>
<feature type="transmembrane region" description="Helical" evidence="9">
    <location>
        <begin position="312"/>
        <end position="339"/>
    </location>
</feature>
<keyword evidence="5 9" id="KW-1133">Transmembrane helix</keyword>
<gene>
    <name evidence="12" type="primary">LOC113206597</name>
</gene>
<dbReference type="Pfam" id="PF13965">
    <property type="entry name" value="SID-1_RNA_chan"/>
    <property type="match status" value="1"/>
</dbReference>
<dbReference type="KEGG" id="foc:113206597"/>
<feature type="transmembrane region" description="Helical" evidence="9">
    <location>
        <begin position="687"/>
        <end position="707"/>
    </location>
</feature>
<evidence type="ECO:0000256" key="9">
    <source>
        <dbReference type="SAM" id="Phobius"/>
    </source>
</evidence>
<name>A0A6J1SCW5_FRAOC</name>
<feature type="transmembrane region" description="Helical" evidence="9">
    <location>
        <begin position="501"/>
        <end position="519"/>
    </location>
</feature>
<evidence type="ECO:0000256" key="6">
    <source>
        <dbReference type="ARBA" id="ARBA00023136"/>
    </source>
</evidence>
<keyword evidence="11" id="KW-1185">Reference proteome</keyword>
<dbReference type="GO" id="GO:0003725">
    <property type="term" value="F:double-stranded RNA binding"/>
    <property type="evidence" value="ECO:0007669"/>
    <property type="project" value="TreeGrafter"/>
</dbReference>
<feature type="chain" id="PRO_5027102158" evidence="10">
    <location>
        <begin position="20"/>
        <end position="831"/>
    </location>
</feature>
<feature type="region of interest" description="Disordered" evidence="8">
    <location>
        <begin position="368"/>
        <end position="393"/>
    </location>
</feature>
<evidence type="ECO:0000256" key="1">
    <source>
        <dbReference type="ARBA" id="ARBA00004141"/>
    </source>
</evidence>
<feature type="signal peptide" evidence="10">
    <location>
        <begin position="1"/>
        <end position="19"/>
    </location>
</feature>
<organism evidence="11 12">
    <name type="scientific">Frankliniella occidentalis</name>
    <name type="common">Western flower thrips</name>
    <name type="synonym">Euthrips occidentalis</name>
    <dbReference type="NCBI Taxonomy" id="133901"/>
    <lineage>
        <taxon>Eukaryota</taxon>
        <taxon>Metazoa</taxon>
        <taxon>Ecdysozoa</taxon>
        <taxon>Arthropoda</taxon>
        <taxon>Hexapoda</taxon>
        <taxon>Insecta</taxon>
        <taxon>Pterygota</taxon>
        <taxon>Neoptera</taxon>
        <taxon>Paraneoptera</taxon>
        <taxon>Thysanoptera</taxon>
        <taxon>Terebrantia</taxon>
        <taxon>Thripoidea</taxon>
        <taxon>Thripidae</taxon>
        <taxon>Frankliniella</taxon>
    </lineage>
</organism>
<feature type="transmembrane region" description="Helical" evidence="9">
    <location>
        <begin position="444"/>
        <end position="467"/>
    </location>
</feature>
<evidence type="ECO:0000256" key="7">
    <source>
        <dbReference type="ARBA" id="ARBA00023180"/>
    </source>
</evidence>
<feature type="transmembrane region" description="Helical" evidence="9">
    <location>
        <begin position="540"/>
        <end position="561"/>
    </location>
</feature>
<evidence type="ECO:0000256" key="4">
    <source>
        <dbReference type="ARBA" id="ARBA00022729"/>
    </source>
</evidence>
<feature type="transmembrane region" description="Helical" evidence="9">
    <location>
        <begin position="628"/>
        <end position="649"/>
    </location>
</feature>
<feature type="transmembrane region" description="Helical" evidence="9">
    <location>
        <begin position="713"/>
        <end position="735"/>
    </location>
</feature>
<keyword evidence="3 9" id="KW-0812">Transmembrane</keyword>
<comment type="similarity">
    <text evidence="2">Belongs to the SID1 family.</text>
</comment>
<dbReference type="GO" id="GO:0051033">
    <property type="term" value="F:RNA transmembrane transporter activity"/>
    <property type="evidence" value="ECO:0007669"/>
    <property type="project" value="TreeGrafter"/>
</dbReference>
<comment type="subcellular location">
    <subcellularLocation>
        <location evidence="1">Membrane</location>
        <topology evidence="1">Multi-pass membrane protein</topology>
    </subcellularLocation>
</comment>
<evidence type="ECO:0000256" key="5">
    <source>
        <dbReference type="ARBA" id="ARBA00022989"/>
    </source>
</evidence>
<evidence type="ECO:0000256" key="10">
    <source>
        <dbReference type="SAM" id="SignalP"/>
    </source>
</evidence>
<dbReference type="InterPro" id="IPR025958">
    <property type="entry name" value="SID1_TM_fam"/>
</dbReference>
<feature type="compositionally biased region" description="Low complexity" evidence="8">
    <location>
        <begin position="368"/>
        <end position="385"/>
    </location>
</feature>
<protein>
    <submittedName>
        <fullName evidence="12">SID1 transmembrane family member 1</fullName>
    </submittedName>
</protein>
<proteinExistence type="inferred from homology"/>
<dbReference type="GO" id="GO:0005764">
    <property type="term" value="C:lysosome"/>
    <property type="evidence" value="ECO:0007669"/>
    <property type="project" value="TreeGrafter"/>
</dbReference>
<sequence>MSFWGRLLAFSLSIQFSVALFYYENSQNNSGLVPIVINDAAVNHNYSDFHVNSTTEYLFEFKIKKTLSNDSRPARVTVGCSDATSTHPVLVVLRQAKGVLSWQLPLMVPTKSNVVEYHTTSRTLCPNSNYRDVNLMMPHYKSQSFLLHGSVPSEEEVIINIATSSLVDVPFFLKVEIVPDFIVTASDTRELVPVSPSEPRFYQFNWSKAKNASKSVVLRVDSDDEVCMVVSIQNISCPVFDLERTVQFEGYRQTVNSRGGITLTRDLFPDGFYIVFVVKGDDYDCTGKISSVSVRSKNVTFSFQSTVSYTEYISATMAAFFFYASFYALAVFLCLAYYLTNRNSPDFINELVNATSVQADTIVASTSDQGSSLSRSRRSLASTSGNDSTFQTDEIPDDIADEELIATYDHLDDASTDKDVILSKRHLYVCDLARKPHKSLQRKSMMYVGSLLTVATFYVLPVVQLVVSSQMVLQQTGNQDLCYYNFLCSYPLGLLSDFNHVFSNIGYVLLGLLFVLLVYRRDRMHYNATIQRPDLRELGIPHHFGLLYAMGTALMMEGVLSGCYHVCPNHSNFQFDTSFMYVIAMLCMLKIYHTRHPDINASAYATFGVLALVILVGMAGILTGTKGFWAAFSVLHVLTCLWLSGEIYYMGRMRFGFSMVQRAWNLIFREIIPNPCAFFKPRYRSRLVLLILGNMFNWALVAAVWIYHLDNSFGTYLLAIFMANLMLYTIFYIIMKYLCGERLLLQPIAYLILATAGWGASLNFFLRKSTSWAVTPAQSRAYNEPCQILDFYDRHDIWHFLSAISMFFSFMTLLTLDDDLIHVPRTKISVF</sequence>
<dbReference type="PANTHER" id="PTHR12185:SF14">
    <property type="entry name" value="CHOLESTEROL UPTAKE PROTEIN 1"/>
    <property type="match status" value="1"/>
</dbReference>
<dbReference type="GO" id="GO:0005886">
    <property type="term" value="C:plasma membrane"/>
    <property type="evidence" value="ECO:0007669"/>
    <property type="project" value="TreeGrafter"/>
</dbReference>
<dbReference type="OrthoDB" id="416618at2759"/>
<feature type="transmembrane region" description="Helical" evidence="9">
    <location>
        <begin position="573"/>
        <end position="592"/>
    </location>
</feature>
<reference evidence="12" key="1">
    <citation type="submission" date="2025-08" db="UniProtKB">
        <authorList>
            <consortium name="RefSeq"/>
        </authorList>
    </citation>
    <scope>IDENTIFICATION</scope>
    <source>
        <tissue evidence="12">Whole organism</tissue>
    </source>
</reference>
<dbReference type="RefSeq" id="XP_026278533.1">
    <property type="nucleotide sequence ID" value="XM_026422748.2"/>
</dbReference>
<evidence type="ECO:0000313" key="12">
    <source>
        <dbReference type="RefSeq" id="XP_026278533.1"/>
    </source>
</evidence>
<feature type="transmembrane region" description="Helical" evidence="9">
    <location>
        <begin position="604"/>
        <end position="622"/>
    </location>
</feature>
<accession>A0A6J1SCW5</accession>
<evidence type="ECO:0000256" key="3">
    <source>
        <dbReference type="ARBA" id="ARBA00022692"/>
    </source>
</evidence>
<keyword evidence="6 9" id="KW-0472">Membrane</keyword>
<evidence type="ECO:0000256" key="8">
    <source>
        <dbReference type="SAM" id="MobiDB-lite"/>
    </source>
</evidence>
<dbReference type="AlphaFoldDB" id="A0A6J1SCW5"/>
<evidence type="ECO:0000313" key="11">
    <source>
        <dbReference type="Proteomes" id="UP000504606"/>
    </source>
</evidence>
<keyword evidence="7" id="KW-0325">Glycoprotein</keyword>
<dbReference type="PANTHER" id="PTHR12185">
    <property type="entry name" value="SID1 TRANSMEMBRANE FAMILY MEMEBER"/>
    <property type="match status" value="1"/>
</dbReference>
<feature type="transmembrane region" description="Helical" evidence="9">
    <location>
        <begin position="747"/>
        <end position="766"/>
    </location>
</feature>
<keyword evidence="4 10" id="KW-0732">Signal</keyword>
<dbReference type="Proteomes" id="UP000504606">
    <property type="component" value="Unplaced"/>
</dbReference>
<dbReference type="GeneID" id="113206597"/>